<keyword evidence="5" id="KW-0223">Dioxygenase</keyword>
<feature type="domain" description="Rieske" evidence="11">
    <location>
        <begin position="36"/>
        <end position="146"/>
    </location>
</feature>
<dbReference type="InterPro" id="IPR017941">
    <property type="entry name" value="Rieske_2Fe-2S"/>
</dbReference>
<evidence type="ECO:0000256" key="2">
    <source>
        <dbReference type="ARBA" id="ARBA00022714"/>
    </source>
</evidence>
<dbReference type="SUPFAM" id="SSF50022">
    <property type="entry name" value="ISP domain"/>
    <property type="match status" value="1"/>
</dbReference>
<dbReference type="PRINTS" id="PR00090">
    <property type="entry name" value="RNGDIOXGNASE"/>
</dbReference>
<keyword evidence="2" id="KW-0001">2Fe-2S</keyword>
<evidence type="ECO:0000256" key="4">
    <source>
        <dbReference type="ARBA" id="ARBA00022797"/>
    </source>
</evidence>
<feature type="region of interest" description="Disordered" evidence="10">
    <location>
        <begin position="253"/>
        <end position="285"/>
    </location>
</feature>
<dbReference type="InterPro" id="IPR015881">
    <property type="entry name" value="ARHD_Rieske_2Fe_2S"/>
</dbReference>
<evidence type="ECO:0000256" key="9">
    <source>
        <dbReference type="ARBA" id="ARBA00023027"/>
    </source>
</evidence>
<dbReference type="PANTHER" id="PTHR43756">
    <property type="entry name" value="CHOLINE MONOOXYGENASE, CHLOROPLASTIC"/>
    <property type="match status" value="1"/>
</dbReference>
<keyword evidence="7" id="KW-0408">Iron</keyword>
<dbReference type="InterPro" id="IPR036922">
    <property type="entry name" value="Rieske_2Fe-2S_sf"/>
</dbReference>
<dbReference type="Gene3D" id="2.102.10.10">
    <property type="entry name" value="Rieske [2Fe-2S] iron-sulphur domain"/>
    <property type="match status" value="1"/>
</dbReference>
<dbReference type="SUPFAM" id="SSF55961">
    <property type="entry name" value="Bet v1-like"/>
    <property type="match status" value="1"/>
</dbReference>
<dbReference type="GO" id="GO:0005506">
    <property type="term" value="F:iron ion binding"/>
    <property type="evidence" value="ECO:0007669"/>
    <property type="project" value="InterPro"/>
</dbReference>
<name>A0A7Y1LLB5_9PSED</name>
<evidence type="ECO:0000256" key="5">
    <source>
        <dbReference type="ARBA" id="ARBA00022964"/>
    </source>
</evidence>
<protein>
    <submittedName>
        <fullName evidence="12">Rieske 2Fe-2S domain-containing protein</fullName>
    </submittedName>
</protein>
<dbReference type="PANTHER" id="PTHR43756:SF1">
    <property type="entry name" value="3-PHENYLPROPIONATE_CINNAMIC ACID DIOXYGENASE SUBUNIT ALPHA"/>
    <property type="match status" value="1"/>
</dbReference>
<keyword evidence="4" id="KW-0058">Aromatic hydrocarbons catabolism</keyword>
<comment type="similarity">
    <text evidence="1">Belongs to the bacterial ring-hydroxylating dioxygenase alpha subunit family.</text>
</comment>
<dbReference type="PROSITE" id="PS51296">
    <property type="entry name" value="RIESKE"/>
    <property type="match status" value="1"/>
</dbReference>
<dbReference type="Gene3D" id="3.90.380.10">
    <property type="entry name" value="Naphthalene 1,2-dioxygenase Alpha Subunit, Chain A, domain 1"/>
    <property type="match status" value="1"/>
</dbReference>
<accession>A0A7Y1LLB5</accession>
<organism evidence="12 13">
    <name type="scientific">Pseudomonas lactis</name>
    <dbReference type="NCBI Taxonomy" id="1615674"/>
    <lineage>
        <taxon>Bacteria</taxon>
        <taxon>Pseudomonadati</taxon>
        <taxon>Pseudomonadota</taxon>
        <taxon>Gammaproteobacteria</taxon>
        <taxon>Pseudomonadales</taxon>
        <taxon>Pseudomonadaceae</taxon>
        <taxon>Pseudomonas</taxon>
    </lineage>
</organism>
<dbReference type="InterPro" id="IPR015879">
    <property type="entry name" value="Ring_hydroxy_dOase_asu_C_dom"/>
</dbReference>
<dbReference type="Pfam" id="PF00848">
    <property type="entry name" value="Ring_hydroxyl_A"/>
    <property type="match status" value="1"/>
</dbReference>
<evidence type="ECO:0000313" key="13">
    <source>
        <dbReference type="Proteomes" id="UP000583279"/>
    </source>
</evidence>
<keyword evidence="6" id="KW-0560">Oxidoreductase</keyword>
<dbReference type="AlphaFoldDB" id="A0A7Y1LLB5"/>
<evidence type="ECO:0000256" key="10">
    <source>
        <dbReference type="SAM" id="MobiDB-lite"/>
    </source>
</evidence>
<proteinExistence type="inferred from homology"/>
<evidence type="ECO:0000256" key="1">
    <source>
        <dbReference type="ARBA" id="ARBA00008751"/>
    </source>
</evidence>
<evidence type="ECO:0000256" key="3">
    <source>
        <dbReference type="ARBA" id="ARBA00022723"/>
    </source>
</evidence>
<dbReference type="RefSeq" id="WP_169856990.1">
    <property type="nucleotide sequence ID" value="NZ_JAAQYK010000013.1"/>
</dbReference>
<dbReference type="Proteomes" id="UP000583279">
    <property type="component" value="Unassembled WGS sequence"/>
</dbReference>
<evidence type="ECO:0000256" key="6">
    <source>
        <dbReference type="ARBA" id="ARBA00023002"/>
    </source>
</evidence>
<keyword evidence="8" id="KW-0411">Iron-sulfur</keyword>
<evidence type="ECO:0000256" key="7">
    <source>
        <dbReference type="ARBA" id="ARBA00023004"/>
    </source>
</evidence>
<reference evidence="12 13" key="1">
    <citation type="journal article" date="2020" name="Front. Microbiol.">
        <title>Genetic Organization of the aprX-lipA2 Operon Affects the Proteolytic Potential of Pseudomonas Species in Milk.</title>
        <authorList>
            <person name="Maier C."/>
            <person name="Huptas C."/>
            <person name="von Neubeck M."/>
            <person name="Scherer S."/>
            <person name="Wenning M."/>
            <person name="Lucking G."/>
        </authorList>
    </citation>
    <scope>NUCLEOTIDE SEQUENCE [LARGE SCALE GENOMIC DNA]</scope>
    <source>
        <strain evidence="12 13">WS 4997</strain>
    </source>
</reference>
<dbReference type="GO" id="GO:0051537">
    <property type="term" value="F:2 iron, 2 sulfur cluster binding"/>
    <property type="evidence" value="ECO:0007669"/>
    <property type="project" value="UniProtKB-KW"/>
</dbReference>
<keyword evidence="9" id="KW-0520">NAD</keyword>
<dbReference type="PROSITE" id="PS00570">
    <property type="entry name" value="RING_HYDROXYL_ALPHA"/>
    <property type="match status" value="1"/>
</dbReference>
<gene>
    <name evidence="12" type="ORF">HBO18_29080</name>
</gene>
<dbReference type="Pfam" id="PF00355">
    <property type="entry name" value="Rieske"/>
    <property type="match status" value="1"/>
</dbReference>
<keyword evidence="3" id="KW-0479">Metal-binding</keyword>
<evidence type="ECO:0000313" key="12">
    <source>
        <dbReference type="EMBL" id="NNA48177.1"/>
    </source>
</evidence>
<evidence type="ECO:0000259" key="11">
    <source>
        <dbReference type="PROSITE" id="PS51296"/>
    </source>
</evidence>
<dbReference type="EMBL" id="JAAQYK010000013">
    <property type="protein sequence ID" value="NNA48177.1"/>
    <property type="molecule type" value="Genomic_DNA"/>
</dbReference>
<sequence>MKTINQLIQSGRVHRKVYTEASIFQAEMDKIFQANWVFLLHASQIPKLDDYQTVRMGGRPLIVVRKGDDEFQALLNRCPHRGAKVCRNDSGNSKTFTCPYHGWKFRNSGKAFVIPGANAYGEGFDKDNFSMTAIPRVESYRGFVFATSNENAVSLEEHLGSARQYIDEWLAHQGGEIKVSKSVQRYEIKCNWKLVFDNAGDGYHVPFSHQSLIQMTTLRYGGGDMQYFGNADETGMGLYALGNGHSVIDQRPEMHKESGWDQQRPQPGRESYETHVRNNSSQPARDLERAVGAGMNLNIFPNLLLIGNQIQVIDPISVNETVLHWHATLLAGDNEELNAIRMRTQEDFPIMGEVDDVANFESCQEGLETMPEIEWIDFSRHMNEGENACYQDVIQHKPTSEIHSRHYFDTWLQLMSAVNKENQSEV</sequence>
<comment type="caution">
    <text evidence="12">The sequence shown here is derived from an EMBL/GenBank/DDBJ whole genome shotgun (WGS) entry which is preliminary data.</text>
</comment>
<dbReference type="CDD" id="cd03469">
    <property type="entry name" value="Rieske_RO_Alpha_N"/>
    <property type="match status" value="1"/>
</dbReference>
<evidence type="ECO:0000256" key="8">
    <source>
        <dbReference type="ARBA" id="ARBA00023014"/>
    </source>
</evidence>
<dbReference type="InterPro" id="IPR001663">
    <property type="entry name" value="Rng_hydr_dOase-A"/>
</dbReference>
<dbReference type="GO" id="GO:0051213">
    <property type="term" value="F:dioxygenase activity"/>
    <property type="evidence" value="ECO:0007669"/>
    <property type="project" value="UniProtKB-KW"/>
</dbReference>